<proteinExistence type="predicted"/>
<organism evidence="1">
    <name type="scientific">Streptomyces sp. SID7499</name>
    <dbReference type="NCBI Taxonomy" id="2706086"/>
    <lineage>
        <taxon>Bacteria</taxon>
        <taxon>Bacillati</taxon>
        <taxon>Actinomycetota</taxon>
        <taxon>Actinomycetes</taxon>
        <taxon>Kitasatosporales</taxon>
        <taxon>Streptomycetaceae</taxon>
        <taxon>Streptomyces</taxon>
    </lineage>
</organism>
<dbReference type="EMBL" id="JAAGMN010007077">
    <property type="protein sequence ID" value="NEE18038.1"/>
    <property type="molecule type" value="Genomic_DNA"/>
</dbReference>
<dbReference type="AlphaFoldDB" id="A0A6G3XJP4"/>
<accession>A0A6G3XJP4</accession>
<gene>
    <name evidence="1" type="ORF">G3M58_67695</name>
</gene>
<protein>
    <submittedName>
        <fullName evidence="1">ABC transporter permease</fullName>
    </submittedName>
</protein>
<feature type="non-terminal residue" evidence="1">
    <location>
        <position position="170"/>
    </location>
</feature>
<sequence length="170" mass="18072">MSPLPGWRAAFRIARRDAVRAKGRSALVVAMIALPVLGVTAADLTYRSAMPTKAKELTARLGAADARFSATSMGPVKLQQMPDGVAWGMPEGAPDPTPEEQEKPVDVTAAFPEGSRYLTERTVPASVTTRHGIADTQITELSVADPMLRGRIELTDGAYPRAGNEIAATE</sequence>
<reference evidence="1" key="1">
    <citation type="submission" date="2020-01" db="EMBL/GenBank/DDBJ databases">
        <title>Insect and environment-associated Actinomycetes.</title>
        <authorList>
            <person name="Currrie C."/>
            <person name="Chevrette M."/>
            <person name="Carlson C."/>
            <person name="Stubbendieck R."/>
            <person name="Wendt-Pienkowski E."/>
        </authorList>
    </citation>
    <scope>NUCLEOTIDE SEQUENCE</scope>
    <source>
        <strain evidence="1">SID7499</strain>
    </source>
</reference>
<evidence type="ECO:0000313" key="1">
    <source>
        <dbReference type="EMBL" id="NEE18038.1"/>
    </source>
</evidence>
<name>A0A6G3XJP4_9ACTN</name>
<comment type="caution">
    <text evidence="1">The sequence shown here is derived from an EMBL/GenBank/DDBJ whole genome shotgun (WGS) entry which is preliminary data.</text>
</comment>